<feature type="compositionally biased region" description="Low complexity" evidence="12">
    <location>
        <begin position="28"/>
        <end position="42"/>
    </location>
</feature>
<evidence type="ECO:0000313" key="16">
    <source>
        <dbReference type="Proteomes" id="UP000287352"/>
    </source>
</evidence>
<keyword evidence="9 13" id="KW-1133">Transmembrane helix</keyword>
<dbReference type="GO" id="GO:0046872">
    <property type="term" value="F:metal ion binding"/>
    <property type="evidence" value="ECO:0007669"/>
    <property type="project" value="UniProtKB-KW"/>
</dbReference>
<keyword evidence="10" id="KW-0482">Metalloprotease</keyword>
<dbReference type="RefSeq" id="WP_126579704.1">
    <property type="nucleotide sequence ID" value="NZ_BIFR01000001.1"/>
</dbReference>
<comment type="subcellular location">
    <subcellularLocation>
        <location evidence="2">Membrane</location>
        <topology evidence="2">Multi-pass membrane protein</topology>
    </subcellularLocation>
</comment>
<evidence type="ECO:0000256" key="5">
    <source>
        <dbReference type="ARBA" id="ARBA00022692"/>
    </source>
</evidence>
<gene>
    <name evidence="15" type="ORF">KTT_19000</name>
</gene>
<dbReference type="CDD" id="cd06160">
    <property type="entry name" value="S2P-M50_like_2"/>
    <property type="match status" value="1"/>
</dbReference>
<dbReference type="AlphaFoldDB" id="A0A401ZYX6"/>
<evidence type="ECO:0000256" key="4">
    <source>
        <dbReference type="ARBA" id="ARBA00022670"/>
    </source>
</evidence>
<evidence type="ECO:0000256" key="13">
    <source>
        <dbReference type="SAM" id="Phobius"/>
    </source>
</evidence>
<keyword evidence="5 13" id="KW-0812">Transmembrane</keyword>
<evidence type="ECO:0000313" key="15">
    <source>
        <dbReference type="EMBL" id="GCE12041.1"/>
    </source>
</evidence>
<evidence type="ECO:0000256" key="10">
    <source>
        <dbReference type="ARBA" id="ARBA00023049"/>
    </source>
</evidence>
<organism evidence="15 16">
    <name type="scientific">Tengunoibacter tsumagoiensis</name>
    <dbReference type="NCBI Taxonomy" id="2014871"/>
    <lineage>
        <taxon>Bacteria</taxon>
        <taxon>Bacillati</taxon>
        <taxon>Chloroflexota</taxon>
        <taxon>Ktedonobacteria</taxon>
        <taxon>Ktedonobacterales</taxon>
        <taxon>Dictyobacteraceae</taxon>
        <taxon>Tengunoibacter</taxon>
    </lineage>
</organism>
<name>A0A401ZYX6_9CHLR</name>
<reference evidence="16" key="1">
    <citation type="submission" date="2018-12" db="EMBL/GenBank/DDBJ databases">
        <title>Tengunoibacter tsumagoiensis gen. nov., sp. nov., Dictyobacter kobayashii sp. nov., D. alpinus sp. nov., and D. joshuensis sp. nov. and description of Dictyobacteraceae fam. nov. within the order Ktedonobacterales isolated from Tengu-no-mugimeshi.</title>
        <authorList>
            <person name="Wang C.M."/>
            <person name="Zheng Y."/>
            <person name="Sakai Y."/>
            <person name="Toyoda A."/>
            <person name="Minakuchi Y."/>
            <person name="Abe K."/>
            <person name="Yokota A."/>
            <person name="Yabe S."/>
        </authorList>
    </citation>
    <scope>NUCLEOTIDE SEQUENCE [LARGE SCALE GENOMIC DNA]</scope>
    <source>
        <strain evidence="16">Uno3</strain>
    </source>
</reference>
<keyword evidence="7" id="KW-0378">Hydrolase</keyword>
<dbReference type="GO" id="GO:0016020">
    <property type="term" value="C:membrane"/>
    <property type="evidence" value="ECO:0007669"/>
    <property type="project" value="UniProtKB-SubCell"/>
</dbReference>
<dbReference type="Proteomes" id="UP000287352">
    <property type="component" value="Unassembled WGS sequence"/>
</dbReference>
<evidence type="ECO:0000256" key="12">
    <source>
        <dbReference type="SAM" id="MobiDB-lite"/>
    </source>
</evidence>
<keyword evidence="16" id="KW-1185">Reference proteome</keyword>
<evidence type="ECO:0000256" key="6">
    <source>
        <dbReference type="ARBA" id="ARBA00022723"/>
    </source>
</evidence>
<feature type="transmembrane region" description="Helical" evidence="13">
    <location>
        <begin position="303"/>
        <end position="321"/>
    </location>
</feature>
<feature type="transmembrane region" description="Helical" evidence="13">
    <location>
        <begin position="247"/>
        <end position="266"/>
    </location>
</feature>
<feature type="domain" description="Peptidase M50" evidence="14">
    <location>
        <begin position="162"/>
        <end position="237"/>
    </location>
</feature>
<dbReference type="PANTHER" id="PTHR39188:SF3">
    <property type="entry name" value="STAGE IV SPORULATION PROTEIN FB"/>
    <property type="match status" value="1"/>
</dbReference>
<feature type="transmembrane region" description="Helical" evidence="13">
    <location>
        <begin position="278"/>
        <end position="296"/>
    </location>
</feature>
<dbReference type="GO" id="GO:0006508">
    <property type="term" value="P:proteolysis"/>
    <property type="evidence" value="ECO:0007669"/>
    <property type="project" value="UniProtKB-KW"/>
</dbReference>
<evidence type="ECO:0000256" key="1">
    <source>
        <dbReference type="ARBA" id="ARBA00001947"/>
    </source>
</evidence>
<sequence>MDRYPDDLTERSDQQAYRSYKQYDDYMSPSSYSNIPSSSEQSGTDEGNEQGSVFDSVGAVDYTNLSYYGVPDEPLMQPYLGPQSLEGYTHDAGEVQRDSAREGHYQSGKKRKRLAGLGGLGAAILGWLAKFNGLVLFAKFGMLGLSALISMAAYALISGWAFGIGLVVLLFIHEMGHAIVMKLKKIPIGGMIFIPLMGAMVTMKQMPQNAKDEAEVGIAGPIAGALASGVCLWIAQMHPSMPGGWAALAYFGFLMNLFNLVPIIPYDGGRVLAAIDRRVWIVGFLLLLGYQIWSWYHGNFSFWLLMFVVIAATQLWSRGLAPEEPEAQVDYHAYYDVPMRSRVILTVLYFSLASVLYLGMSIAHQLAPIR</sequence>
<keyword evidence="6" id="KW-0479">Metal-binding</keyword>
<feature type="transmembrane region" description="Helical" evidence="13">
    <location>
        <begin position="185"/>
        <end position="204"/>
    </location>
</feature>
<evidence type="ECO:0000256" key="9">
    <source>
        <dbReference type="ARBA" id="ARBA00022989"/>
    </source>
</evidence>
<protein>
    <recommendedName>
        <fullName evidence="14">Peptidase M50 domain-containing protein</fullName>
    </recommendedName>
</protein>
<evidence type="ECO:0000259" key="14">
    <source>
        <dbReference type="Pfam" id="PF02163"/>
    </source>
</evidence>
<dbReference type="OrthoDB" id="9781963at2"/>
<dbReference type="EMBL" id="BIFR01000001">
    <property type="protein sequence ID" value="GCE12041.1"/>
    <property type="molecule type" value="Genomic_DNA"/>
</dbReference>
<feature type="transmembrane region" description="Helical" evidence="13">
    <location>
        <begin position="114"/>
        <end position="131"/>
    </location>
</feature>
<evidence type="ECO:0000256" key="2">
    <source>
        <dbReference type="ARBA" id="ARBA00004141"/>
    </source>
</evidence>
<proteinExistence type="inferred from homology"/>
<feature type="transmembrane region" description="Helical" evidence="13">
    <location>
        <begin position="151"/>
        <end position="173"/>
    </location>
</feature>
<feature type="compositionally biased region" description="Basic and acidic residues" evidence="12">
    <location>
        <begin position="1"/>
        <end position="13"/>
    </location>
</feature>
<dbReference type="GO" id="GO:0008237">
    <property type="term" value="F:metallopeptidase activity"/>
    <property type="evidence" value="ECO:0007669"/>
    <property type="project" value="UniProtKB-KW"/>
</dbReference>
<feature type="region of interest" description="Disordered" evidence="12">
    <location>
        <begin position="1"/>
        <end position="52"/>
    </location>
</feature>
<keyword evidence="11 13" id="KW-0472">Membrane</keyword>
<accession>A0A401ZYX6</accession>
<dbReference type="PANTHER" id="PTHR39188">
    <property type="entry name" value="MEMBRANE-ASSOCIATED ZINC METALLOPROTEASE M50B"/>
    <property type="match status" value="1"/>
</dbReference>
<comment type="similarity">
    <text evidence="3">Belongs to the peptidase M50B family.</text>
</comment>
<feature type="transmembrane region" description="Helical" evidence="13">
    <location>
        <begin position="341"/>
        <end position="360"/>
    </location>
</feature>
<comment type="cofactor">
    <cofactor evidence="1">
        <name>Zn(2+)</name>
        <dbReference type="ChEBI" id="CHEBI:29105"/>
    </cofactor>
</comment>
<keyword evidence="4" id="KW-0645">Protease</keyword>
<comment type="caution">
    <text evidence="15">The sequence shown here is derived from an EMBL/GenBank/DDBJ whole genome shotgun (WGS) entry which is preliminary data.</text>
</comment>
<keyword evidence="8" id="KW-0862">Zinc</keyword>
<dbReference type="Pfam" id="PF02163">
    <property type="entry name" value="Peptidase_M50"/>
    <property type="match status" value="1"/>
</dbReference>
<evidence type="ECO:0000256" key="7">
    <source>
        <dbReference type="ARBA" id="ARBA00022801"/>
    </source>
</evidence>
<feature type="transmembrane region" description="Helical" evidence="13">
    <location>
        <begin position="216"/>
        <end position="235"/>
    </location>
</feature>
<evidence type="ECO:0000256" key="3">
    <source>
        <dbReference type="ARBA" id="ARBA00007931"/>
    </source>
</evidence>
<evidence type="ECO:0000256" key="11">
    <source>
        <dbReference type="ARBA" id="ARBA00023136"/>
    </source>
</evidence>
<dbReference type="InterPro" id="IPR008915">
    <property type="entry name" value="Peptidase_M50"/>
</dbReference>
<evidence type="ECO:0000256" key="8">
    <source>
        <dbReference type="ARBA" id="ARBA00022833"/>
    </source>
</evidence>